<dbReference type="Gene3D" id="2.40.440.10">
    <property type="entry name" value="L,D-transpeptidase catalytic domain-like"/>
    <property type="match status" value="1"/>
</dbReference>
<evidence type="ECO:0000256" key="4">
    <source>
        <dbReference type="ARBA" id="ARBA00022960"/>
    </source>
</evidence>
<dbReference type="PANTHER" id="PTHR41533">
    <property type="entry name" value="L,D-TRANSPEPTIDASE HI_1667-RELATED"/>
    <property type="match status" value="1"/>
</dbReference>
<evidence type="ECO:0000313" key="10">
    <source>
        <dbReference type="EMBL" id="QNN67041.1"/>
    </source>
</evidence>
<dbReference type="GO" id="GO:0016740">
    <property type="term" value="F:transferase activity"/>
    <property type="evidence" value="ECO:0007669"/>
    <property type="project" value="UniProtKB-KW"/>
</dbReference>
<keyword evidence="6 7" id="KW-0961">Cell wall biogenesis/degradation</keyword>
<dbReference type="CDD" id="cd16913">
    <property type="entry name" value="YkuD_like"/>
    <property type="match status" value="1"/>
</dbReference>
<dbReference type="Proteomes" id="UP000515971">
    <property type="component" value="Chromosome"/>
</dbReference>
<evidence type="ECO:0000259" key="9">
    <source>
        <dbReference type="PROSITE" id="PS52029"/>
    </source>
</evidence>
<dbReference type="GO" id="GO:0004180">
    <property type="term" value="F:carboxypeptidase activity"/>
    <property type="evidence" value="ECO:0007669"/>
    <property type="project" value="UniProtKB-ARBA"/>
</dbReference>
<dbReference type="GO" id="GO:0008360">
    <property type="term" value="P:regulation of cell shape"/>
    <property type="evidence" value="ECO:0007669"/>
    <property type="project" value="UniProtKB-UniRule"/>
</dbReference>
<dbReference type="InterPro" id="IPR052905">
    <property type="entry name" value="LD-transpeptidase_YkuD-like"/>
</dbReference>
<feature type="chain" id="PRO_5028934919" evidence="8">
    <location>
        <begin position="24"/>
        <end position="434"/>
    </location>
</feature>
<sequence>MKIQMLAGAASAALLTLATPASGAGYPSTGSTSSVTANAVSGSVETFYAHQNGAVLWLPDGADSAAARELIGVLSTAGIDGMASGPALAAQANALLARARSGDPAALKNAERLLSNAWVMYVRNLQRAPDGMAIADGWAAPRQQGPIEILQRAAAANSLVAHVRSTSAVNPIYAELRQAAMASGGASDPRVLANLARVRAMPFQSRYVMVDAGSAKLWMVENGQIVDSMKVIVGKASSPTPMLASTIYRATVNPYWNVPEDLVQKLIAPRVVDQGVSYLKNFGYEVLSGYGADAQPIPASSVDWKAVAAGQTVVKVRQLPGPGNSMGQVKFGFPNANDVFLHDTPKKDLFAQASRDLSNGCIRLEDAEKLSRWLLGSAPVATSSAPEQHVLLPKPVPIYVTYLTARAEGGQLSFAKDVYGRDGRDGSTAIASLR</sequence>
<protein>
    <submittedName>
        <fullName evidence="10">L,D-transpeptidase family protein</fullName>
    </submittedName>
</protein>
<dbReference type="AlphaFoldDB" id="A0A7G9SGR6"/>
<keyword evidence="5 7" id="KW-0573">Peptidoglycan synthesis</keyword>
<dbReference type="PANTHER" id="PTHR41533:SF2">
    <property type="entry name" value="BLR7131 PROTEIN"/>
    <property type="match status" value="1"/>
</dbReference>
<name>A0A7G9SGR6_9SPHN</name>
<evidence type="ECO:0000256" key="2">
    <source>
        <dbReference type="ARBA" id="ARBA00005992"/>
    </source>
</evidence>
<dbReference type="SUPFAM" id="SSF141523">
    <property type="entry name" value="L,D-transpeptidase catalytic domain-like"/>
    <property type="match status" value="1"/>
</dbReference>
<evidence type="ECO:0000313" key="11">
    <source>
        <dbReference type="Proteomes" id="UP000515971"/>
    </source>
</evidence>
<dbReference type="Pfam" id="PF03734">
    <property type="entry name" value="YkuD"/>
    <property type="match status" value="1"/>
</dbReference>
<feature type="signal peptide" evidence="8">
    <location>
        <begin position="1"/>
        <end position="23"/>
    </location>
</feature>
<evidence type="ECO:0000256" key="7">
    <source>
        <dbReference type="PROSITE-ProRule" id="PRU01373"/>
    </source>
</evidence>
<dbReference type="InterPro" id="IPR005490">
    <property type="entry name" value="LD_TPept_cat_dom"/>
</dbReference>
<dbReference type="EMBL" id="CP060718">
    <property type="protein sequence ID" value="QNN67041.1"/>
    <property type="molecule type" value="Genomic_DNA"/>
</dbReference>
<dbReference type="PROSITE" id="PS52029">
    <property type="entry name" value="LD_TPASE"/>
    <property type="match status" value="1"/>
</dbReference>
<evidence type="ECO:0000256" key="8">
    <source>
        <dbReference type="SAM" id="SignalP"/>
    </source>
</evidence>
<organism evidence="10 11">
    <name type="scientific">Sphingomonas lutea</name>
    <dbReference type="NCBI Taxonomy" id="1045317"/>
    <lineage>
        <taxon>Bacteria</taxon>
        <taxon>Pseudomonadati</taxon>
        <taxon>Pseudomonadota</taxon>
        <taxon>Alphaproteobacteria</taxon>
        <taxon>Sphingomonadales</taxon>
        <taxon>Sphingomonadaceae</taxon>
        <taxon>Sphingomonas</taxon>
    </lineage>
</organism>
<accession>A0A7G9SGR6</accession>
<dbReference type="UniPathway" id="UPA00219"/>
<feature type="domain" description="L,D-TPase catalytic" evidence="9">
    <location>
        <begin position="206"/>
        <end position="383"/>
    </location>
</feature>
<feature type="active site" description="Proton donor/acceptor" evidence="7">
    <location>
        <position position="342"/>
    </location>
</feature>
<proteinExistence type="inferred from homology"/>
<feature type="active site" description="Nucleophile" evidence="7">
    <location>
        <position position="361"/>
    </location>
</feature>
<comment type="pathway">
    <text evidence="1 7">Cell wall biogenesis; peptidoglycan biosynthesis.</text>
</comment>
<keyword evidence="8" id="KW-0732">Signal</keyword>
<reference evidence="10 11" key="1">
    <citation type="submission" date="2020-08" db="EMBL/GenBank/DDBJ databases">
        <title>Genome sequence of Sphingomonas lutea KCTC 23642T.</title>
        <authorList>
            <person name="Hyun D.-W."/>
            <person name="Bae J.-W."/>
        </authorList>
    </citation>
    <scope>NUCLEOTIDE SEQUENCE [LARGE SCALE GENOMIC DNA]</scope>
    <source>
        <strain evidence="10 11">KCTC 23642</strain>
    </source>
</reference>
<evidence type="ECO:0000256" key="3">
    <source>
        <dbReference type="ARBA" id="ARBA00022679"/>
    </source>
</evidence>
<dbReference type="InterPro" id="IPR038063">
    <property type="entry name" value="Transpep_catalytic_dom"/>
</dbReference>
<dbReference type="KEGG" id="slut:H9L13_10425"/>
<evidence type="ECO:0000256" key="5">
    <source>
        <dbReference type="ARBA" id="ARBA00022984"/>
    </source>
</evidence>
<gene>
    <name evidence="10" type="ORF">H9L13_10425</name>
</gene>
<evidence type="ECO:0000256" key="6">
    <source>
        <dbReference type="ARBA" id="ARBA00023316"/>
    </source>
</evidence>
<dbReference type="InterPro" id="IPR045380">
    <property type="entry name" value="LD_TPept_scaffold_dom"/>
</dbReference>
<keyword evidence="11" id="KW-1185">Reference proteome</keyword>
<dbReference type="RefSeq" id="WP_187537633.1">
    <property type="nucleotide sequence ID" value="NZ_BAABJT010000001.1"/>
</dbReference>
<dbReference type="Pfam" id="PF20142">
    <property type="entry name" value="Scaffold"/>
    <property type="match status" value="1"/>
</dbReference>
<evidence type="ECO:0000256" key="1">
    <source>
        <dbReference type="ARBA" id="ARBA00004752"/>
    </source>
</evidence>
<dbReference type="GO" id="GO:0071555">
    <property type="term" value="P:cell wall organization"/>
    <property type="evidence" value="ECO:0007669"/>
    <property type="project" value="UniProtKB-UniRule"/>
</dbReference>
<comment type="similarity">
    <text evidence="2">Belongs to the YkuD family.</text>
</comment>
<keyword evidence="3" id="KW-0808">Transferase</keyword>
<keyword evidence="4 7" id="KW-0133">Cell shape</keyword>
<dbReference type="GO" id="GO:0009252">
    <property type="term" value="P:peptidoglycan biosynthetic process"/>
    <property type="evidence" value="ECO:0007669"/>
    <property type="project" value="UniProtKB-UniPathway"/>
</dbReference>